<comment type="caution">
    <text evidence="2">The sequence shown here is derived from an EMBL/GenBank/DDBJ whole genome shotgun (WGS) entry which is preliminary data.</text>
</comment>
<name>A0A2K1FU90_9PROT</name>
<sequence length="70" mass="7015">MTIFAAALPISLNGWGVREGAFVAGFALYGLGATDALALSLMIGLSVTLSSLPGGLLWLSLKGPKGAGRP</sequence>
<dbReference type="AlphaFoldDB" id="A0A2K1FU90"/>
<dbReference type="PANTHER" id="PTHR40277:SF1">
    <property type="entry name" value="BLL5419 PROTEIN"/>
    <property type="match status" value="1"/>
</dbReference>
<keyword evidence="1" id="KW-1133">Transmembrane helix</keyword>
<proteinExistence type="predicted"/>
<feature type="transmembrane region" description="Helical" evidence="1">
    <location>
        <begin position="36"/>
        <end position="59"/>
    </location>
</feature>
<accession>A0A2K1FU90</accession>
<evidence type="ECO:0000313" key="2">
    <source>
        <dbReference type="EMBL" id="PNQ96029.1"/>
    </source>
</evidence>
<keyword evidence="1" id="KW-0472">Membrane</keyword>
<evidence type="ECO:0000313" key="3">
    <source>
        <dbReference type="Proteomes" id="UP000236268"/>
    </source>
</evidence>
<protein>
    <submittedName>
        <fullName evidence="2">Uncharacterized protein</fullName>
    </submittedName>
</protein>
<keyword evidence="1" id="KW-0812">Transmembrane</keyword>
<dbReference type="Proteomes" id="UP000236268">
    <property type="component" value="Unassembled WGS sequence"/>
</dbReference>
<reference evidence="2 3" key="1">
    <citation type="submission" date="2018-01" db="EMBL/GenBank/DDBJ databases">
        <title>Whole genome sequence of Azospirillum brasilense REC3 isolated from strawberry roots.</title>
        <authorList>
            <person name="Fontana C.A."/>
            <person name="Salazar S.M."/>
            <person name="Bassi D."/>
            <person name="Puglisi E."/>
            <person name="Lovaisa N.C."/>
            <person name="Toffoli L.M."/>
            <person name="Pedraza R."/>
            <person name="Cocconcelli P.S."/>
        </authorList>
    </citation>
    <scope>NUCLEOTIDE SEQUENCE [LARGE SCALE GENOMIC DNA]</scope>
    <source>
        <strain evidence="2 3">REC3</strain>
    </source>
</reference>
<dbReference type="EMBL" id="POWG01000037">
    <property type="protein sequence ID" value="PNQ96029.1"/>
    <property type="molecule type" value="Genomic_DNA"/>
</dbReference>
<evidence type="ECO:0000256" key="1">
    <source>
        <dbReference type="SAM" id="Phobius"/>
    </source>
</evidence>
<dbReference type="PANTHER" id="PTHR40277">
    <property type="entry name" value="BLL5419 PROTEIN"/>
    <property type="match status" value="1"/>
</dbReference>
<organism evidence="2 3">
    <name type="scientific">Azospirillum argentinense</name>
    <dbReference type="NCBI Taxonomy" id="2970906"/>
    <lineage>
        <taxon>Bacteria</taxon>
        <taxon>Pseudomonadati</taxon>
        <taxon>Pseudomonadota</taxon>
        <taxon>Alphaproteobacteria</taxon>
        <taxon>Rhodospirillales</taxon>
        <taxon>Azospirillaceae</taxon>
        <taxon>Azospirillum</taxon>
    </lineage>
</organism>
<gene>
    <name evidence="2" type="ORF">C1S70_25715</name>
</gene>